<dbReference type="InterPro" id="IPR042530">
    <property type="entry name" value="EME1/EME2_C"/>
</dbReference>
<comment type="caution">
    <text evidence="9">The sequence shown here is derived from an EMBL/GenBank/DDBJ whole genome shotgun (WGS) entry which is preliminary data.</text>
</comment>
<dbReference type="Gene3D" id="3.40.1620.30">
    <property type="entry name" value="ERCC4, Mus81-Eme1 complex, nuclease domain, subdomain 1"/>
    <property type="match status" value="1"/>
</dbReference>
<keyword evidence="9" id="KW-0540">Nuclease</keyword>
<dbReference type="SMART" id="SM00891">
    <property type="entry name" value="ERCC4"/>
    <property type="match status" value="1"/>
</dbReference>
<dbReference type="GO" id="GO:0005634">
    <property type="term" value="C:nucleus"/>
    <property type="evidence" value="ECO:0007669"/>
    <property type="project" value="UniProtKB-SubCell"/>
</dbReference>
<feature type="compositionally biased region" description="Basic and acidic residues" evidence="7">
    <location>
        <begin position="57"/>
        <end position="91"/>
    </location>
</feature>
<evidence type="ECO:0000256" key="1">
    <source>
        <dbReference type="ARBA" id="ARBA00004123"/>
    </source>
</evidence>
<dbReference type="GO" id="GO:0048476">
    <property type="term" value="C:Holliday junction resolvase complex"/>
    <property type="evidence" value="ECO:0007669"/>
    <property type="project" value="InterPro"/>
</dbReference>
<dbReference type="AlphaFoldDB" id="A0A0P7UHN6"/>
<dbReference type="Pfam" id="PF21292">
    <property type="entry name" value="EME1-MUS81_C"/>
    <property type="match status" value="1"/>
</dbReference>
<sequence length="314" mass="35495">MARLRRANTWEISDSERESGSELVAAVRGSASGDGMVSFLGGGTAGPSPAKKKRRRQMEADRGGTREERRRERARIEEEKRREKQRRREAAERVRSYRPEACLRSFTVCVDPGVRGVCATSLVQNEEIDLLLGTLSSLEWKSAIEEQHLTHSITWRRALPKALVFLQLYKNVCVMFLESWQDLTDHVCAITKALSKRPMKRLTEEPSLPFCVEGSWASGVRVGKDGCGLQQVWSRQVQQLNRVSRSVAVAVTTAFPSPQMLLQAYKDSHSEAERKGLLADLPVKSDERERRVGPEISSRLYRLLTSYNPQLVLD</sequence>
<protein>
    <submittedName>
        <fullName evidence="9">Putative crossover junction endonuclease EME2</fullName>
    </submittedName>
</protein>
<name>A0A0P7UHN6_SCLFO</name>
<organism evidence="9 10">
    <name type="scientific">Scleropages formosus</name>
    <name type="common">Asian bonytongue</name>
    <name type="synonym">Osteoglossum formosum</name>
    <dbReference type="NCBI Taxonomy" id="113540"/>
    <lineage>
        <taxon>Eukaryota</taxon>
        <taxon>Metazoa</taxon>
        <taxon>Chordata</taxon>
        <taxon>Craniata</taxon>
        <taxon>Vertebrata</taxon>
        <taxon>Euteleostomi</taxon>
        <taxon>Actinopterygii</taxon>
        <taxon>Neopterygii</taxon>
        <taxon>Teleostei</taxon>
        <taxon>Osteoglossocephala</taxon>
        <taxon>Osteoglossomorpha</taxon>
        <taxon>Osteoglossiformes</taxon>
        <taxon>Osteoglossidae</taxon>
        <taxon>Scleropages</taxon>
    </lineage>
</organism>
<dbReference type="GO" id="GO:0031297">
    <property type="term" value="P:replication fork processing"/>
    <property type="evidence" value="ECO:0007669"/>
    <property type="project" value="TreeGrafter"/>
</dbReference>
<evidence type="ECO:0000313" key="10">
    <source>
        <dbReference type="Proteomes" id="UP000034805"/>
    </source>
</evidence>
<feature type="domain" description="ERCC4" evidence="8">
    <location>
        <begin position="107"/>
        <end position="266"/>
    </location>
</feature>
<dbReference type="EMBL" id="JARO02002030">
    <property type="protein sequence ID" value="KPP73771.1"/>
    <property type="molecule type" value="Genomic_DNA"/>
</dbReference>
<dbReference type="InterPro" id="IPR043086">
    <property type="entry name" value="EME1_nucdom_sub1"/>
</dbReference>
<dbReference type="GO" id="GO:0000712">
    <property type="term" value="P:resolution of meiotic recombination intermediates"/>
    <property type="evidence" value="ECO:0007669"/>
    <property type="project" value="TreeGrafter"/>
</dbReference>
<dbReference type="Proteomes" id="UP000034805">
    <property type="component" value="Unassembled WGS sequence"/>
</dbReference>
<evidence type="ECO:0000256" key="7">
    <source>
        <dbReference type="SAM" id="MobiDB-lite"/>
    </source>
</evidence>
<dbReference type="GO" id="GO:0003677">
    <property type="term" value="F:DNA binding"/>
    <property type="evidence" value="ECO:0007669"/>
    <property type="project" value="InterPro"/>
</dbReference>
<keyword evidence="4" id="KW-0233">DNA recombination</keyword>
<evidence type="ECO:0000313" key="9">
    <source>
        <dbReference type="EMBL" id="KPP73771.1"/>
    </source>
</evidence>
<gene>
    <name evidence="9" type="ORF">Z043_107123</name>
</gene>
<dbReference type="InterPro" id="IPR033310">
    <property type="entry name" value="Mms4/EME1/EME2"/>
</dbReference>
<reference evidence="9 10" key="1">
    <citation type="submission" date="2015-08" db="EMBL/GenBank/DDBJ databases">
        <title>The genome of the Asian arowana (Scleropages formosus).</title>
        <authorList>
            <person name="Tan M.H."/>
            <person name="Gan H.M."/>
            <person name="Croft L.J."/>
            <person name="Austin C.M."/>
        </authorList>
    </citation>
    <scope>NUCLEOTIDE SEQUENCE [LARGE SCALE GENOMIC DNA]</scope>
    <source>
        <strain evidence="9">Aro1</strain>
    </source>
</reference>
<dbReference type="GO" id="GO:0008821">
    <property type="term" value="F:crossover junction DNA endonuclease activity"/>
    <property type="evidence" value="ECO:0007669"/>
    <property type="project" value="TreeGrafter"/>
</dbReference>
<evidence type="ECO:0000256" key="5">
    <source>
        <dbReference type="ARBA" id="ARBA00023204"/>
    </source>
</evidence>
<evidence type="ECO:0000256" key="4">
    <source>
        <dbReference type="ARBA" id="ARBA00023172"/>
    </source>
</evidence>
<dbReference type="GO" id="GO:0031573">
    <property type="term" value="P:mitotic intra-S DNA damage checkpoint signaling"/>
    <property type="evidence" value="ECO:0007669"/>
    <property type="project" value="TreeGrafter"/>
</dbReference>
<proteinExistence type="inferred from homology"/>
<accession>A0A0P7UHN6</accession>
<dbReference type="GO" id="GO:0006302">
    <property type="term" value="P:double-strand break repair"/>
    <property type="evidence" value="ECO:0007669"/>
    <property type="project" value="TreeGrafter"/>
</dbReference>
<dbReference type="FunFam" id="1.10.150.670:FF:000002">
    <property type="entry name" value="Crossover junction endonuclease EME1"/>
    <property type="match status" value="1"/>
</dbReference>
<dbReference type="InterPro" id="IPR006166">
    <property type="entry name" value="ERCC4_domain"/>
</dbReference>
<dbReference type="PANTHER" id="PTHR21077">
    <property type="entry name" value="EME1 PROTEIN"/>
    <property type="match status" value="1"/>
</dbReference>
<evidence type="ECO:0000256" key="3">
    <source>
        <dbReference type="ARBA" id="ARBA00022763"/>
    </source>
</evidence>
<evidence type="ECO:0000259" key="8">
    <source>
        <dbReference type="SMART" id="SM00891"/>
    </source>
</evidence>
<dbReference type="Gene3D" id="1.10.150.670">
    <property type="entry name" value="Crossover junction endonuclease EME1, DNA-binding domain"/>
    <property type="match status" value="1"/>
</dbReference>
<comment type="similarity">
    <text evidence="2">Belongs to the EME1/MMS4 family.</text>
</comment>
<feature type="region of interest" description="Disordered" evidence="7">
    <location>
        <begin position="1"/>
        <end position="91"/>
    </location>
</feature>
<dbReference type="PANTHER" id="PTHR21077:SF6">
    <property type="entry name" value="CROSSOVER JUNCTION ENDONUCLEASE EME2-RELATED"/>
    <property type="match status" value="1"/>
</dbReference>
<keyword evidence="3" id="KW-0227">DNA damage</keyword>
<keyword evidence="6" id="KW-0539">Nucleus</keyword>
<keyword evidence="9" id="KW-0255">Endonuclease</keyword>
<dbReference type="Gene3D" id="3.40.50.10130">
    <property type="match status" value="1"/>
</dbReference>
<evidence type="ECO:0000256" key="6">
    <source>
        <dbReference type="ARBA" id="ARBA00023242"/>
    </source>
</evidence>
<comment type="subcellular location">
    <subcellularLocation>
        <location evidence="1">Nucleus</location>
    </subcellularLocation>
</comment>
<evidence type="ECO:0000256" key="2">
    <source>
        <dbReference type="ARBA" id="ARBA00005313"/>
    </source>
</evidence>
<keyword evidence="9" id="KW-0378">Hydrolase</keyword>
<keyword evidence="5" id="KW-0234">DNA repair</keyword>